<gene>
    <name evidence="2" type="ORF">D477_005601</name>
</gene>
<comment type="caution">
    <text evidence="2">The sequence shown here is derived from an EMBL/GenBank/DDBJ whole genome shotgun (WGS) entry which is preliminary data.</text>
</comment>
<dbReference type="CDD" id="cd03024">
    <property type="entry name" value="DsbA_FrnE"/>
    <property type="match status" value="1"/>
</dbReference>
<dbReference type="InterPro" id="IPR036249">
    <property type="entry name" value="Thioredoxin-like_sf"/>
</dbReference>
<organism evidence="2 3">
    <name type="scientific">Arthrobacter crystallopoietes BAB-32</name>
    <dbReference type="NCBI Taxonomy" id="1246476"/>
    <lineage>
        <taxon>Bacteria</taxon>
        <taxon>Bacillati</taxon>
        <taxon>Actinomycetota</taxon>
        <taxon>Actinomycetes</taxon>
        <taxon>Micrococcales</taxon>
        <taxon>Micrococcaceae</taxon>
        <taxon>Crystallibacter</taxon>
    </lineage>
</organism>
<keyword evidence="3" id="KW-1185">Reference proteome</keyword>
<dbReference type="SUPFAM" id="SSF52833">
    <property type="entry name" value="Thioredoxin-like"/>
    <property type="match status" value="1"/>
</dbReference>
<keyword evidence="2" id="KW-0413">Isomerase</keyword>
<proteinExistence type="predicted"/>
<dbReference type="PANTHER" id="PTHR13887:SF41">
    <property type="entry name" value="THIOREDOXIN SUPERFAMILY PROTEIN"/>
    <property type="match status" value="1"/>
</dbReference>
<name>N1V1K3_9MICC</name>
<dbReference type="AlphaFoldDB" id="N1V1K3"/>
<dbReference type="Pfam" id="PF01323">
    <property type="entry name" value="DSBA"/>
    <property type="match status" value="1"/>
</dbReference>
<evidence type="ECO:0000259" key="1">
    <source>
        <dbReference type="Pfam" id="PF01323"/>
    </source>
</evidence>
<evidence type="ECO:0000313" key="3">
    <source>
        <dbReference type="Proteomes" id="UP000010729"/>
    </source>
</evidence>
<protein>
    <submittedName>
        <fullName evidence="2">Dithiol-disulfide isomerase</fullName>
    </submittedName>
</protein>
<dbReference type="InterPro" id="IPR001853">
    <property type="entry name" value="DSBA-like_thioredoxin_dom"/>
</dbReference>
<feature type="domain" description="DSBA-like thioredoxin" evidence="1">
    <location>
        <begin position="20"/>
        <end position="221"/>
    </location>
</feature>
<dbReference type="PANTHER" id="PTHR13887">
    <property type="entry name" value="GLUTATHIONE S-TRANSFERASE KAPPA"/>
    <property type="match status" value="1"/>
</dbReference>
<dbReference type="GO" id="GO:0016853">
    <property type="term" value="F:isomerase activity"/>
    <property type="evidence" value="ECO:0007669"/>
    <property type="project" value="UniProtKB-KW"/>
</dbReference>
<dbReference type="EMBL" id="ANPE02000081">
    <property type="protein sequence ID" value="EMY35215.1"/>
    <property type="molecule type" value="Genomic_DNA"/>
</dbReference>
<evidence type="ECO:0000313" key="2">
    <source>
        <dbReference type="EMBL" id="EMY35215.1"/>
    </source>
</evidence>
<accession>N1V1K3</accession>
<dbReference type="Gene3D" id="3.40.30.10">
    <property type="entry name" value="Glutaredoxin"/>
    <property type="match status" value="1"/>
</dbReference>
<sequence>MVAGQRNTADGVNVDVSMKIEIWSDVACPWCFIGKRRFESALENFEHKDGVEVQWRSYQLDPSLPEQYDGSETEYLSQMKGMPEAQVRQMFDHVKTQAAGEGLAYDFDKVVVANSFTAHRFMHLAKEHGKMDAAKEALLSGHFEHGENIGDIDYLVRTGVVLGLDEAEVRGALEGDKYAAEVRADIAEARALGVTGVPFFVLDRKYGISGAQPAEVFAQALRQAWGERSPLTVLSGTNDDGATCGPEGCN</sequence>
<dbReference type="Proteomes" id="UP000010729">
    <property type="component" value="Unassembled WGS sequence"/>
</dbReference>
<dbReference type="GO" id="GO:0016491">
    <property type="term" value="F:oxidoreductase activity"/>
    <property type="evidence" value="ECO:0007669"/>
    <property type="project" value="InterPro"/>
</dbReference>
<reference evidence="2 3" key="1">
    <citation type="journal article" date="2013" name="Genome Announc.">
        <title>Draft Genome Sequence of Arthrobacter crystallopoietes Strain BAB-32, Revealing Genes for Bioremediation.</title>
        <authorList>
            <person name="Joshi M.N."/>
            <person name="Pandit A.S."/>
            <person name="Sharma A."/>
            <person name="Pandya R.V."/>
            <person name="Desai S.M."/>
            <person name="Saxena A.K."/>
            <person name="Bagatharia S.B."/>
        </authorList>
    </citation>
    <scope>NUCLEOTIDE SEQUENCE [LARGE SCALE GENOMIC DNA]</scope>
    <source>
        <strain evidence="2 3">BAB-32</strain>
    </source>
</reference>